<dbReference type="PANTHER" id="PTHR30489">
    <property type="entry name" value="LIPOPROTEIN-RELEASING SYSTEM TRANSMEMBRANE PROTEIN LOLE"/>
    <property type="match status" value="1"/>
</dbReference>
<organism evidence="10 11">
    <name type="scientific">Sphaerochaeta halotolerans</name>
    <dbReference type="NCBI Taxonomy" id="2293840"/>
    <lineage>
        <taxon>Bacteria</taxon>
        <taxon>Pseudomonadati</taxon>
        <taxon>Spirochaetota</taxon>
        <taxon>Spirochaetia</taxon>
        <taxon>Spirochaetales</taxon>
        <taxon>Sphaerochaetaceae</taxon>
        <taxon>Sphaerochaeta</taxon>
    </lineage>
</organism>
<feature type="transmembrane region" description="Helical" evidence="7">
    <location>
        <begin position="277"/>
        <end position="297"/>
    </location>
</feature>
<dbReference type="AlphaFoldDB" id="A0A372MIF8"/>
<gene>
    <name evidence="10" type="ORF">DYP60_03550</name>
</gene>
<protein>
    <submittedName>
        <fullName evidence="10">ABC transporter permease</fullName>
    </submittedName>
</protein>
<evidence type="ECO:0000256" key="5">
    <source>
        <dbReference type="ARBA" id="ARBA00022989"/>
    </source>
</evidence>
<feature type="domain" description="ABC3 transporter permease C-terminal" evidence="8">
    <location>
        <begin position="277"/>
        <end position="407"/>
    </location>
</feature>
<accession>A0A372MIF8</accession>
<dbReference type="InterPro" id="IPR051447">
    <property type="entry name" value="Lipoprotein-release_system"/>
</dbReference>
<dbReference type="EMBL" id="QUWK01000003">
    <property type="protein sequence ID" value="RFU95561.1"/>
    <property type="molecule type" value="Genomic_DNA"/>
</dbReference>
<dbReference type="InterPro" id="IPR003838">
    <property type="entry name" value="ABC3_permease_C"/>
</dbReference>
<evidence type="ECO:0000256" key="7">
    <source>
        <dbReference type="SAM" id="Phobius"/>
    </source>
</evidence>
<evidence type="ECO:0000256" key="6">
    <source>
        <dbReference type="ARBA" id="ARBA00023136"/>
    </source>
</evidence>
<feature type="transmembrane region" description="Helical" evidence="7">
    <location>
        <begin position="318"/>
        <end position="348"/>
    </location>
</feature>
<keyword evidence="4 7" id="KW-0812">Transmembrane</keyword>
<evidence type="ECO:0000256" key="1">
    <source>
        <dbReference type="ARBA" id="ARBA00004651"/>
    </source>
</evidence>
<dbReference type="InterPro" id="IPR025857">
    <property type="entry name" value="MacB_PCD"/>
</dbReference>
<name>A0A372MIF8_9SPIR</name>
<proteinExistence type="inferred from homology"/>
<keyword evidence="3" id="KW-1003">Cell membrane</keyword>
<dbReference type="Pfam" id="PF02687">
    <property type="entry name" value="FtsX"/>
    <property type="match status" value="1"/>
</dbReference>
<dbReference type="PANTHER" id="PTHR30489:SF0">
    <property type="entry name" value="LIPOPROTEIN-RELEASING SYSTEM TRANSMEMBRANE PROTEIN LOLE"/>
    <property type="match status" value="1"/>
</dbReference>
<evidence type="ECO:0000259" key="8">
    <source>
        <dbReference type="Pfam" id="PF02687"/>
    </source>
</evidence>
<dbReference type="Proteomes" id="UP000264002">
    <property type="component" value="Unassembled WGS sequence"/>
</dbReference>
<feature type="domain" description="MacB-like periplasmic core" evidence="9">
    <location>
        <begin position="19"/>
        <end position="246"/>
    </location>
</feature>
<comment type="similarity">
    <text evidence="2">Belongs to the ABC-4 integral membrane protein family. LolC/E subfamily.</text>
</comment>
<reference evidence="11" key="1">
    <citation type="submission" date="2018-08" db="EMBL/GenBank/DDBJ databases">
        <authorList>
            <person name="Grouzdev D.S."/>
            <person name="Krutkina M.S."/>
        </authorList>
    </citation>
    <scope>NUCLEOTIDE SEQUENCE [LARGE SCALE GENOMIC DNA]</scope>
    <source>
        <strain evidence="11">4-11</strain>
    </source>
</reference>
<evidence type="ECO:0000256" key="3">
    <source>
        <dbReference type="ARBA" id="ARBA00022475"/>
    </source>
</evidence>
<keyword evidence="6 7" id="KW-0472">Membrane</keyword>
<feature type="transmembrane region" description="Helical" evidence="7">
    <location>
        <begin position="375"/>
        <end position="398"/>
    </location>
</feature>
<evidence type="ECO:0000313" key="11">
    <source>
        <dbReference type="Proteomes" id="UP000264002"/>
    </source>
</evidence>
<evidence type="ECO:0000313" key="10">
    <source>
        <dbReference type="EMBL" id="RFU95561.1"/>
    </source>
</evidence>
<dbReference type="GO" id="GO:0098797">
    <property type="term" value="C:plasma membrane protein complex"/>
    <property type="evidence" value="ECO:0007669"/>
    <property type="project" value="TreeGrafter"/>
</dbReference>
<dbReference type="RefSeq" id="WP_117329509.1">
    <property type="nucleotide sequence ID" value="NZ_QUWK01000003.1"/>
</dbReference>
<evidence type="ECO:0000256" key="4">
    <source>
        <dbReference type="ARBA" id="ARBA00022692"/>
    </source>
</evidence>
<feature type="transmembrane region" description="Helical" evidence="7">
    <location>
        <begin position="20"/>
        <end position="40"/>
    </location>
</feature>
<evidence type="ECO:0000256" key="2">
    <source>
        <dbReference type="ARBA" id="ARBA00005236"/>
    </source>
</evidence>
<sequence length="415" mass="46025">MKFILQLAVKNLSRYKRRTIITAVAIAVGLMMYIIVDSILRGASLESMRNLRWYETASLRVYAEGYWEDRAFLPLENSIEDPASIMSLVEGEQGVATVRTTFAAEMILYSDDFGENGNMNVKVTAIDPTQDFEVYRFEDTLVEGRFLEPGEMDGLLLGSWFAEDIGAEVGYWVTLLTRGKGGFYEAFDMQIVGIVNCPNPNVNRTLIMMDIAAADTYLGMENSVTSIDILLPEKTDLELAKVAIQAKLPEGLEVFTWKDLAQDYLAIVGAKQGGTGMILFLVFIIAAVGVSNTMLMAMYERMRELGMMRALGMRDRDILLSFLFEAGGIGLIGSVVGIALGSLVNIYLVNTGFDFGFMFRNMDIGFRISSVMRGAWSLSTILKAFSAGIFLSMLVAVLPIRRALKLDIPTCLHHQ</sequence>
<comment type="caution">
    <text evidence="10">The sequence shown here is derived from an EMBL/GenBank/DDBJ whole genome shotgun (WGS) entry which is preliminary data.</text>
</comment>
<dbReference type="GO" id="GO:0044874">
    <property type="term" value="P:lipoprotein localization to outer membrane"/>
    <property type="evidence" value="ECO:0007669"/>
    <property type="project" value="TreeGrafter"/>
</dbReference>
<reference evidence="10 11" key="2">
    <citation type="submission" date="2018-09" db="EMBL/GenBank/DDBJ databases">
        <title>Genome of Sphaerochaeta halotolerans strain 4-11.</title>
        <authorList>
            <person name="Nazina T.N."/>
            <person name="Sokolova D.S."/>
        </authorList>
    </citation>
    <scope>NUCLEOTIDE SEQUENCE [LARGE SCALE GENOMIC DNA]</scope>
    <source>
        <strain evidence="10 11">4-11</strain>
    </source>
</reference>
<evidence type="ECO:0000259" key="9">
    <source>
        <dbReference type="Pfam" id="PF12704"/>
    </source>
</evidence>
<dbReference type="Pfam" id="PF12704">
    <property type="entry name" value="MacB_PCD"/>
    <property type="match status" value="1"/>
</dbReference>
<comment type="subcellular location">
    <subcellularLocation>
        <location evidence="1">Cell membrane</location>
        <topology evidence="1">Multi-pass membrane protein</topology>
    </subcellularLocation>
</comment>
<keyword evidence="11" id="KW-1185">Reference proteome</keyword>
<keyword evidence="5 7" id="KW-1133">Transmembrane helix</keyword>